<feature type="region of interest" description="Disordered" evidence="10">
    <location>
        <begin position="275"/>
        <end position="299"/>
    </location>
</feature>
<name>A0ABM4BD77_HYDVU</name>
<dbReference type="Proteomes" id="UP001652625">
    <property type="component" value="Chromosome 02"/>
</dbReference>
<feature type="domain" description="EF-hand" evidence="11">
    <location>
        <begin position="234"/>
        <end position="269"/>
    </location>
</feature>
<feature type="coiled-coil region" evidence="9">
    <location>
        <begin position="1003"/>
        <end position="1056"/>
    </location>
</feature>
<keyword evidence="6" id="KW-0206">Cytoskeleton</keyword>
<evidence type="ECO:0000256" key="10">
    <source>
        <dbReference type="SAM" id="MobiDB-lite"/>
    </source>
</evidence>
<evidence type="ECO:0000259" key="11">
    <source>
        <dbReference type="PROSITE" id="PS50222"/>
    </source>
</evidence>
<evidence type="ECO:0000256" key="2">
    <source>
        <dbReference type="ARBA" id="ARBA00007828"/>
    </source>
</evidence>
<protein>
    <submittedName>
        <fullName evidence="13">Ninein-like protein isoform X3</fullName>
    </submittedName>
</protein>
<accession>A0ABM4BD77</accession>
<dbReference type="CDD" id="cd00051">
    <property type="entry name" value="EFh"/>
    <property type="match status" value="1"/>
</dbReference>
<evidence type="ECO:0000313" key="13">
    <source>
        <dbReference type="RefSeq" id="XP_065646898.1"/>
    </source>
</evidence>
<feature type="domain" description="EF-hand" evidence="11">
    <location>
        <begin position="11"/>
        <end position="42"/>
    </location>
</feature>
<keyword evidence="12" id="KW-1185">Reference proteome</keyword>
<feature type="coiled-coil region" evidence="9">
    <location>
        <begin position="1450"/>
        <end position="1562"/>
    </location>
</feature>
<evidence type="ECO:0000313" key="12">
    <source>
        <dbReference type="Proteomes" id="UP001652625"/>
    </source>
</evidence>
<dbReference type="SUPFAM" id="SSF47473">
    <property type="entry name" value="EF-hand"/>
    <property type="match status" value="1"/>
</dbReference>
<gene>
    <name evidence="13" type="primary">LOC100200073</name>
</gene>
<keyword evidence="9" id="KW-0175">Coiled coil</keyword>
<evidence type="ECO:0000256" key="4">
    <source>
        <dbReference type="ARBA" id="ARBA00022553"/>
    </source>
</evidence>
<keyword evidence="7" id="KW-0455">Luminescence</keyword>
<feature type="compositionally biased region" description="Low complexity" evidence="10">
    <location>
        <begin position="275"/>
        <end position="290"/>
    </location>
</feature>
<feature type="coiled-coil region" evidence="9">
    <location>
        <begin position="1194"/>
        <end position="1395"/>
    </location>
</feature>
<evidence type="ECO:0000256" key="8">
    <source>
        <dbReference type="ARBA" id="ARBA00023262"/>
    </source>
</evidence>
<keyword evidence="3" id="KW-0963">Cytoplasm</keyword>
<feature type="coiled-coil region" evidence="9">
    <location>
        <begin position="885"/>
        <end position="923"/>
    </location>
</feature>
<evidence type="ECO:0000256" key="7">
    <source>
        <dbReference type="ARBA" id="ARBA00023223"/>
    </source>
</evidence>
<comment type="subcellular location">
    <subcellularLocation>
        <location evidence="1">Cytoplasm</location>
        <location evidence="1">Cytoskeleton</location>
        <location evidence="1">Microtubule organizing center</location>
        <location evidence="1">Centrosome</location>
    </subcellularLocation>
</comment>
<evidence type="ECO:0000256" key="3">
    <source>
        <dbReference type="ARBA" id="ARBA00022490"/>
    </source>
</evidence>
<keyword evidence="8" id="KW-0599">Photoprotein</keyword>
<reference evidence="13" key="2">
    <citation type="submission" date="2025-08" db="UniProtKB">
        <authorList>
            <consortium name="RefSeq"/>
        </authorList>
    </citation>
    <scope>IDENTIFICATION</scope>
</reference>
<dbReference type="PROSITE" id="PS50222">
    <property type="entry name" value="EF_HAND_2"/>
    <property type="match status" value="2"/>
</dbReference>
<dbReference type="RefSeq" id="XP_065646898.1">
    <property type="nucleotide sequence ID" value="XM_065790826.1"/>
</dbReference>
<dbReference type="Pfam" id="PF13499">
    <property type="entry name" value="EF-hand_7"/>
    <property type="match status" value="1"/>
</dbReference>
<sequence>MDNDEDVYVYQLKELFESCDLQSKGYLNRNELIDLAQKLQLNDQIPALLVEVLGDAFNEGEVSFEKFRDGFVNVLAQGINAYNDLTEDECSELEAGDSEKEISFQENNSKSLKNEKPLKFQDSNVFSQKKNNVQDQVSPRNAKPRKTSTPFRDGKKNSVSGLSAKTLVFPIINDDDQYRKSETSIDIEAIIGSDVDLNAEELRRIWQDVAVGESGYINLHQLSTVCDSIGMEGLDNNELELLFAELDVNGDGLVSFNEFLSGLLVSKSNCNSHRSPISSRSQSFSLPPKSNHGLSKRDSESKISVLSERNVEILSTSPNIDKEEEFLFKSVSKKKNQWLNQVKEVQKYQDFALLFDPENIGFVNFIDVKNYLIKNNIKDVTNMMKELSPDTNGKIRIKKVLRLFESLVLERDDDLTNSLLQIYRRKIRNLLGQLDASSADLGVLKDQLMKLETATAEKLREGEHHVRLTEQRNEEKLKLQAQLFSERVMSKERELNNEHNFLVSKNQKEIRSLNEKIEELKREDAQTKNKLQDAKAEISHLEKSLTEKINELAEERNKYLRLEEKLETYRSFKHKITGMEKELNAANEKKTQQSNRIFELESINKGLRDRVDEYVAKIERLSNRSSKSENSLSRSGSLLSNYVKPLVRRSGSETYEDGFDTTASAKNEIDELQNIIASQESVITSLKRELETVNKHYEEMRSLSSDRSSVDRIADKCATQLSNMERIMVTERDELSMTYSKEKKDLVDYYEKKLDILRQQLSTEKNKESSDLIKGAIDCASEFSDREQSFQKEYRKLLNTFREEKEELEMNYRSKITKLEEKVVILETKNAEMELKFLNEKAELEQKFRIERAELQMNATSTSREYDRSQKYIDFLKDDLNKKNAFELKETERRLKKEKNDLIEKMENEILELNKKHQREICDLRKTFNQKLTDTEKSFGNERACMKESFAREKTEMEQKFVREKNELRDMLKQEYDHALALQNANERRTSVEERTQIEEQLNNEKFELLKALQHEKSNAEAQIRQLRTSLESKFAEEKSRMNEDFQKELARLDNRSKREISDLQQAFTGGEVGIKEKMKDEFSQMITKYKTEWELSYQREKEELIKSFSREKSELEANWTFEKLRLEESFASEKTEIINMHQLEKDELLKKFYRQKQNMEIEFKERYDKLSEDIDNEILSRIDRETKLSQMTIEHLKKELSTLKEQKKELETKNQVLELKSLSQQQEAAEIKVFQEQKSSINEKISNYIDEIEALKKERESSQKNLRELAREKTLILDNSVQEITEQQEKIARLQNEKEKMQEKIEQLLVIENQAEELKKKNSRLGKEISEKDKCIESLKEVENESNMLKKTLTNLDSKIRELEYIIQEKHIKISRLEEEVAHLQDKIIHMESVHGKELSAQKERMEMLSTAAATEKSRYLRELNDLRDQLSVASASSDRDSALKDKVFHDAKAEVINLNKKIEEKTRRNRYLEEALKAAEDKLVEITKQKNEFDCELRQLRQMMNEKGSEEKRAVETKSLRSDTLVNELYLENAELMKQLANAESNQYKAEKEARQLSDQKRALQRVISKLCGANGISNLT</sequence>
<dbReference type="InterPro" id="IPR011992">
    <property type="entry name" value="EF-hand-dom_pair"/>
</dbReference>
<feature type="coiled-coil region" evidence="9">
    <location>
        <begin position="662"/>
        <end position="703"/>
    </location>
</feature>
<dbReference type="GeneID" id="100200073"/>
<feature type="compositionally biased region" description="Polar residues" evidence="10">
    <location>
        <begin position="129"/>
        <end position="139"/>
    </location>
</feature>
<organism evidence="12 13">
    <name type="scientific">Hydra vulgaris</name>
    <name type="common">Hydra</name>
    <name type="synonym">Hydra attenuata</name>
    <dbReference type="NCBI Taxonomy" id="6087"/>
    <lineage>
        <taxon>Eukaryota</taxon>
        <taxon>Metazoa</taxon>
        <taxon>Cnidaria</taxon>
        <taxon>Hydrozoa</taxon>
        <taxon>Hydroidolina</taxon>
        <taxon>Anthoathecata</taxon>
        <taxon>Aplanulata</taxon>
        <taxon>Hydridae</taxon>
        <taxon>Hydra</taxon>
    </lineage>
</organism>
<dbReference type="PANTHER" id="PTHR18905">
    <property type="entry name" value="NINEIN"/>
    <property type="match status" value="1"/>
</dbReference>
<dbReference type="Gene3D" id="1.10.287.1490">
    <property type="match status" value="1"/>
</dbReference>
<dbReference type="PROSITE" id="PS00018">
    <property type="entry name" value="EF_HAND_1"/>
    <property type="match status" value="1"/>
</dbReference>
<evidence type="ECO:0000256" key="1">
    <source>
        <dbReference type="ARBA" id="ARBA00004300"/>
    </source>
</evidence>
<evidence type="ECO:0000256" key="6">
    <source>
        <dbReference type="ARBA" id="ARBA00023212"/>
    </source>
</evidence>
<evidence type="ECO:0000256" key="9">
    <source>
        <dbReference type="SAM" id="Coils"/>
    </source>
</evidence>
<reference evidence="12" key="1">
    <citation type="submission" date="2025-05" db="UniProtKB">
        <authorList>
            <consortium name="RefSeq"/>
        </authorList>
    </citation>
    <scope>NUCLEOTIDE SEQUENCE [LARGE SCALE GENOMIC DNA]</scope>
</reference>
<feature type="coiled-coil region" evidence="9">
    <location>
        <begin position="503"/>
        <end position="624"/>
    </location>
</feature>
<dbReference type="PANTHER" id="PTHR18905:SF13">
    <property type="entry name" value="NON-CENTROSOMAL MICROTUBULE ARRAY"/>
    <property type="match status" value="1"/>
</dbReference>
<dbReference type="InterPro" id="IPR018247">
    <property type="entry name" value="EF_Hand_1_Ca_BS"/>
</dbReference>
<feature type="coiled-coil region" evidence="9">
    <location>
        <begin position="747"/>
        <end position="836"/>
    </location>
</feature>
<dbReference type="Gene3D" id="1.10.238.10">
    <property type="entry name" value="EF-hand"/>
    <property type="match status" value="2"/>
</dbReference>
<keyword evidence="4" id="KW-0597">Phosphoprotein</keyword>
<proteinExistence type="inferred from homology"/>
<feature type="region of interest" description="Disordered" evidence="10">
    <location>
        <begin position="129"/>
        <end position="156"/>
    </location>
</feature>
<comment type="similarity">
    <text evidence="2">Belongs to the aequorin family.</text>
</comment>
<dbReference type="InterPro" id="IPR002048">
    <property type="entry name" value="EF_hand_dom"/>
</dbReference>
<feature type="coiled-coil region" evidence="9">
    <location>
        <begin position="947"/>
        <end position="974"/>
    </location>
</feature>
<keyword evidence="5" id="KW-0106">Calcium</keyword>
<dbReference type="SMART" id="SM00054">
    <property type="entry name" value="EFh"/>
    <property type="match status" value="4"/>
</dbReference>
<evidence type="ECO:0000256" key="5">
    <source>
        <dbReference type="ARBA" id="ARBA00022837"/>
    </source>
</evidence>